<reference evidence="6 7" key="1">
    <citation type="submission" date="2018-11" db="EMBL/GenBank/DDBJ databases">
        <authorList>
            <person name="Li F."/>
        </authorList>
    </citation>
    <scope>NUCLEOTIDE SEQUENCE [LARGE SCALE GENOMIC DNA]</scope>
    <source>
        <strain evidence="6 7">Gsoil 097</strain>
    </source>
</reference>
<dbReference type="EMBL" id="RJSE01000007">
    <property type="protein sequence ID" value="RNL63222.1"/>
    <property type="molecule type" value="Genomic_DNA"/>
</dbReference>
<name>A0A3N0CIE8_9ACTN</name>
<keyword evidence="7" id="KW-1185">Reference proteome</keyword>
<gene>
    <name evidence="6" type="ORF">EFK50_16125</name>
</gene>
<evidence type="ECO:0000256" key="4">
    <source>
        <dbReference type="PROSITE-ProRule" id="PRU00335"/>
    </source>
</evidence>
<comment type="caution">
    <text evidence="6">The sequence shown here is derived from an EMBL/GenBank/DDBJ whole genome shotgun (WGS) entry which is preliminary data.</text>
</comment>
<sequence>MNAATPAKARTARQRAREEITAEILLAARARLAEAGPGELSLRAVARDVGMVSSAVYRYFPSRDDLLTALLISAYDELGVAAEAADDAVPDRDDPAARWTATCTAVREWAIAHPHDYALLYGSPVSGYAAPQDTIVPATRVIVRLVQIIVAAHEAGIPAPVAPVGAPAGFDAAVAGAREAIARFGLGSDADAPAELVGRTLMAWTTIFGTISFELWGHLVGSVEDHAIYYSGVVARLWDDLSG</sequence>
<dbReference type="PANTHER" id="PTHR30055">
    <property type="entry name" value="HTH-TYPE TRANSCRIPTIONAL REGULATOR RUTR"/>
    <property type="match status" value="1"/>
</dbReference>
<organism evidence="6 7">
    <name type="scientific">Nocardioides marmoriginsengisoli</name>
    <dbReference type="NCBI Taxonomy" id="661483"/>
    <lineage>
        <taxon>Bacteria</taxon>
        <taxon>Bacillati</taxon>
        <taxon>Actinomycetota</taxon>
        <taxon>Actinomycetes</taxon>
        <taxon>Propionibacteriales</taxon>
        <taxon>Nocardioidaceae</taxon>
        <taxon>Nocardioides</taxon>
    </lineage>
</organism>
<feature type="domain" description="HTH tetR-type" evidence="5">
    <location>
        <begin position="18"/>
        <end position="78"/>
    </location>
</feature>
<dbReference type="OrthoDB" id="3210322at2"/>
<evidence type="ECO:0000259" key="5">
    <source>
        <dbReference type="PROSITE" id="PS50977"/>
    </source>
</evidence>
<keyword evidence="1" id="KW-0805">Transcription regulation</keyword>
<dbReference type="GO" id="GO:0003700">
    <property type="term" value="F:DNA-binding transcription factor activity"/>
    <property type="evidence" value="ECO:0007669"/>
    <property type="project" value="TreeGrafter"/>
</dbReference>
<protein>
    <submittedName>
        <fullName evidence="6">TetR/AcrR family transcriptional regulator</fullName>
    </submittedName>
</protein>
<dbReference type="InterPro" id="IPR025996">
    <property type="entry name" value="MT1864/Rv1816-like_C"/>
</dbReference>
<evidence type="ECO:0000313" key="7">
    <source>
        <dbReference type="Proteomes" id="UP000267128"/>
    </source>
</evidence>
<evidence type="ECO:0000313" key="6">
    <source>
        <dbReference type="EMBL" id="RNL63222.1"/>
    </source>
</evidence>
<proteinExistence type="predicted"/>
<dbReference type="Gene3D" id="1.10.357.10">
    <property type="entry name" value="Tetracycline Repressor, domain 2"/>
    <property type="match status" value="1"/>
</dbReference>
<accession>A0A3N0CIE8</accession>
<evidence type="ECO:0000256" key="1">
    <source>
        <dbReference type="ARBA" id="ARBA00023015"/>
    </source>
</evidence>
<dbReference type="InterPro" id="IPR001647">
    <property type="entry name" value="HTH_TetR"/>
</dbReference>
<dbReference type="GO" id="GO:0000976">
    <property type="term" value="F:transcription cis-regulatory region binding"/>
    <property type="evidence" value="ECO:0007669"/>
    <property type="project" value="TreeGrafter"/>
</dbReference>
<dbReference type="AlphaFoldDB" id="A0A3N0CIE8"/>
<dbReference type="PROSITE" id="PS50977">
    <property type="entry name" value="HTH_TETR_2"/>
    <property type="match status" value="1"/>
</dbReference>
<dbReference type="InterPro" id="IPR009057">
    <property type="entry name" value="Homeodomain-like_sf"/>
</dbReference>
<keyword evidence="2 4" id="KW-0238">DNA-binding</keyword>
<dbReference type="PRINTS" id="PR00455">
    <property type="entry name" value="HTHTETR"/>
</dbReference>
<dbReference type="SUPFAM" id="SSF48498">
    <property type="entry name" value="Tetracyclin repressor-like, C-terminal domain"/>
    <property type="match status" value="1"/>
</dbReference>
<dbReference type="Pfam" id="PF00440">
    <property type="entry name" value="TetR_N"/>
    <property type="match status" value="1"/>
</dbReference>
<evidence type="ECO:0000256" key="2">
    <source>
        <dbReference type="ARBA" id="ARBA00023125"/>
    </source>
</evidence>
<dbReference type="SUPFAM" id="SSF46689">
    <property type="entry name" value="Homeodomain-like"/>
    <property type="match status" value="1"/>
</dbReference>
<feature type="DNA-binding region" description="H-T-H motif" evidence="4">
    <location>
        <begin position="41"/>
        <end position="60"/>
    </location>
</feature>
<evidence type="ECO:0000256" key="3">
    <source>
        <dbReference type="ARBA" id="ARBA00023163"/>
    </source>
</evidence>
<keyword evidence="3" id="KW-0804">Transcription</keyword>
<dbReference type="PANTHER" id="PTHR30055:SF243">
    <property type="entry name" value="HTH-TYPE TRANSCRIPTIONAL REGULATOR RV1816"/>
    <property type="match status" value="1"/>
</dbReference>
<dbReference type="Proteomes" id="UP000267128">
    <property type="component" value="Unassembled WGS sequence"/>
</dbReference>
<dbReference type="RefSeq" id="WP_123228515.1">
    <property type="nucleotide sequence ID" value="NZ_RJSE01000007.1"/>
</dbReference>
<dbReference type="InterPro" id="IPR050109">
    <property type="entry name" value="HTH-type_TetR-like_transc_reg"/>
</dbReference>
<dbReference type="InterPro" id="IPR036271">
    <property type="entry name" value="Tet_transcr_reg_TetR-rel_C_sf"/>
</dbReference>
<dbReference type="Pfam" id="PF13305">
    <property type="entry name" value="TetR_C_33"/>
    <property type="match status" value="1"/>
</dbReference>